<dbReference type="RefSeq" id="WP_166280387.1">
    <property type="nucleotide sequence ID" value="NZ_JTHE03000027.1"/>
</dbReference>
<gene>
    <name evidence="2" type="ORF">QQ91_0004165</name>
</gene>
<dbReference type="EMBL" id="JTHE03000027">
    <property type="protein sequence ID" value="MCM1982027.1"/>
    <property type="molecule type" value="Genomic_DNA"/>
</dbReference>
<feature type="domain" description="DUF2357" evidence="1">
    <location>
        <begin position="174"/>
        <end position="321"/>
    </location>
</feature>
<evidence type="ECO:0000259" key="1">
    <source>
        <dbReference type="Pfam" id="PF09823"/>
    </source>
</evidence>
<dbReference type="AlphaFoldDB" id="A0ABD4T0D5"/>
<sequence length="505" mass="58462">MLIYASLADYLNNKVCPDVLPQLKGSDRPILVLEGQEKLATQYPFLMERQTKVYEIGFPWVQVADWENHKAIRQNITVEIEAEVNICVEFQLTDEVLDETQISNDEDTAQALKELLGVQCDRTTAEIITLFISLFDHMRGEQNHGSQSSGSILRISDTLTQLSDADARLPLVLALNRRYDLRHKLELIAPKLRSQLTRTAELMPLGHIQEMDAYCLRDYVRRPGRKATEKAGARQQLMGIKRYHSFNTPENRFLKGFCDLLHLDCRDYHEFYAEARLLERAIDRFRQESSVQEIPRTNTFLTKANYVLQQNPIYRSFYQAYLDYAKRRTEKENIWSFRQALLVDVVTVVFVASLLNLEGSYVPPTASINIRSVPIRGEYLLRDTSTIVNCILQSAAITFEISHPTKPVLGDLQLKVSVQSFSDQTRETYRLPVWIYWYKPSKHIAQIKKKGIYIYLFDRQDKGSEEDLNPEDLTCLKLPHPLNESLIEGMQSLTNLLWKLMESFL</sequence>
<dbReference type="Proteomes" id="UP000031561">
    <property type="component" value="Unassembled WGS sequence"/>
</dbReference>
<organism evidence="2 3">
    <name type="scientific">Lyngbya confervoides BDU141951</name>
    <dbReference type="NCBI Taxonomy" id="1574623"/>
    <lineage>
        <taxon>Bacteria</taxon>
        <taxon>Bacillati</taxon>
        <taxon>Cyanobacteriota</taxon>
        <taxon>Cyanophyceae</taxon>
        <taxon>Oscillatoriophycideae</taxon>
        <taxon>Oscillatoriales</taxon>
        <taxon>Microcoleaceae</taxon>
        <taxon>Lyngbya</taxon>
    </lineage>
</organism>
<keyword evidence="3" id="KW-1185">Reference proteome</keyword>
<dbReference type="InterPro" id="IPR018633">
    <property type="entry name" value="DUF2357"/>
</dbReference>
<evidence type="ECO:0000313" key="3">
    <source>
        <dbReference type="Proteomes" id="UP000031561"/>
    </source>
</evidence>
<evidence type="ECO:0000313" key="2">
    <source>
        <dbReference type="EMBL" id="MCM1982027.1"/>
    </source>
</evidence>
<name>A0ABD4T0D5_9CYAN</name>
<reference evidence="2 3" key="1">
    <citation type="journal article" date="2015" name="Genome Announc.">
        <title>Draft Genome Sequence of Filamentous Marine Cyanobacterium Lyngbya confervoides Strain BDU141951.</title>
        <authorList>
            <person name="Chandrababunaidu M.M."/>
            <person name="Sen D."/>
            <person name="Tripathy S."/>
        </authorList>
    </citation>
    <scope>NUCLEOTIDE SEQUENCE [LARGE SCALE GENOMIC DNA]</scope>
    <source>
        <strain evidence="2 3">BDU141951</strain>
    </source>
</reference>
<accession>A0ABD4T0D5</accession>
<dbReference type="Pfam" id="PF09823">
    <property type="entry name" value="DUF2357"/>
    <property type="match status" value="1"/>
</dbReference>
<proteinExistence type="predicted"/>
<comment type="caution">
    <text evidence="2">The sequence shown here is derived from an EMBL/GenBank/DDBJ whole genome shotgun (WGS) entry which is preliminary data.</text>
</comment>
<protein>
    <submittedName>
        <fullName evidence="2">DUF2357 domain-containing protein</fullName>
    </submittedName>
</protein>